<sequence length="163" mass="19075">MKQSQITAQIPIQEEPGTTAASVLSLRTALAGRLQDAGTAKVALWRTVLHCFCETHQEVSFFIIYALLFFPLEGMARHGHKQRYQLLMFHLEYHNPFGSDFMVPELEARKNSQFKVVFGTMEYFRYMLQHRNLRLQTFWFHLEAAEFIGFETKQIQDKLEELA</sequence>
<accession>W9RK53</accession>
<evidence type="ECO:0000313" key="2">
    <source>
        <dbReference type="Proteomes" id="UP000030645"/>
    </source>
</evidence>
<evidence type="ECO:0000313" key="1">
    <source>
        <dbReference type="EMBL" id="EXB81596.1"/>
    </source>
</evidence>
<dbReference type="EMBL" id="KE344847">
    <property type="protein sequence ID" value="EXB81596.1"/>
    <property type="molecule type" value="Genomic_DNA"/>
</dbReference>
<dbReference type="Proteomes" id="UP000030645">
    <property type="component" value="Unassembled WGS sequence"/>
</dbReference>
<gene>
    <name evidence="1" type="ORF">L484_014080</name>
</gene>
<organism evidence="1 2">
    <name type="scientific">Morus notabilis</name>
    <dbReference type="NCBI Taxonomy" id="981085"/>
    <lineage>
        <taxon>Eukaryota</taxon>
        <taxon>Viridiplantae</taxon>
        <taxon>Streptophyta</taxon>
        <taxon>Embryophyta</taxon>
        <taxon>Tracheophyta</taxon>
        <taxon>Spermatophyta</taxon>
        <taxon>Magnoliopsida</taxon>
        <taxon>eudicotyledons</taxon>
        <taxon>Gunneridae</taxon>
        <taxon>Pentapetalae</taxon>
        <taxon>rosids</taxon>
        <taxon>fabids</taxon>
        <taxon>Rosales</taxon>
        <taxon>Moraceae</taxon>
        <taxon>Moreae</taxon>
        <taxon>Morus</taxon>
    </lineage>
</organism>
<name>W9RK53_9ROSA</name>
<dbReference type="AlphaFoldDB" id="W9RK53"/>
<protein>
    <submittedName>
        <fullName evidence="1">Uncharacterized protein</fullName>
    </submittedName>
</protein>
<proteinExistence type="predicted"/>
<keyword evidence="2" id="KW-1185">Reference proteome</keyword>
<reference evidence="2" key="1">
    <citation type="submission" date="2013-01" db="EMBL/GenBank/DDBJ databases">
        <title>Draft Genome Sequence of a Mulberry Tree, Morus notabilis C.K. Schneid.</title>
        <authorList>
            <person name="He N."/>
            <person name="Zhao S."/>
        </authorList>
    </citation>
    <scope>NUCLEOTIDE SEQUENCE</scope>
</reference>